<evidence type="ECO:0000259" key="7">
    <source>
        <dbReference type="PROSITE" id="PS50850"/>
    </source>
</evidence>
<organism evidence="8 9">
    <name type="scientific">Hymenoscyphus albidus</name>
    <dbReference type="NCBI Taxonomy" id="595503"/>
    <lineage>
        <taxon>Eukaryota</taxon>
        <taxon>Fungi</taxon>
        <taxon>Dikarya</taxon>
        <taxon>Ascomycota</taxon>
        <taxon>Pezizomycotina</taxon>
        <taxon>Leotiomycetes</taxon>
        <taxon>Helotiales</taxon>
        <taxon>Helotiaceae</taxon>
        <taxon>Hymenoscyphus</taxon>
    </lineage>
</organism>
<reference evidence="8" key="1">
    <citation type="submission" date="2021-07" db="EMBL/GenBank/DDBJ databases">
        <authorList>
            <person name="Durling M."/>
        </authorList>
    </citation>
    <scope>NUCLEOTIDE SEQUENCE</scope>
</reference>
<keyword evidence="6" id="KW-0732">Signal</keyword>
<proteinExistence type="inferred from homology"/>
<dbReference type="SUPFAM" id="SSF53474">
    <property type="entry name" value="alpha/beta-Hydrolases"/>
    <property type="match status" value="1"/>
</dbReference>
<dbReference type="SUPFAM" id="SSF103473">
    <property type="entry name" value="MFS general substrate transporter"/>
    <property type="match status" value="1"/>
</dbReference>
<evidence type="ECO:0000256" key="4">
    <source>
        <dbReference type="SAM" id="MobiDB-lite"/>
    </source>
</evidence>
<feature type="transmembrane region" description="Helical" evidence="5">
    <location>
        <begin position="734"/>
        <end position="757"/>
    </location>
</feature>
<feature type="transmembrane region" description="Helical" evidence="5">
    <location>
        <begin position="1071"/>
        <end position="1090"/>
    </location>
</feature>
<dbReference type="InterPro" id="IPR029058">
    <property type="entry name" value="AB_hydrolase_fold"/>
</dbReference>
<feature type="transmembrane region" description="Helical" evidence="5">
    <location>
        <begin position="645"/>
        <end position="664"/>
    </location>
</feature>
<dbReference type="InterPro" id="IPR002018">
    <property type="entry name" value="CarbesteraseB"/>
</dbReference>
<dbReference type="GO" id="GO:0022857">
    <property type="term" value="F:transmembrane transporter activity"/>
    <property type="evidence" value="ECO:0007669"/>
    <property type="project" value="InterPro"/>
</dbReference>
<evidence type="ECO:0000256" key="6">
    <source>
        <dbReference type="SAM" id="SignalP"/>
    </source>
</evidence>
<comment type="similarity">
    <text evidence="2">Belongs to the type-B carboxylesterase/lipase family.</text>
</comment>
<dbReference type="InterPro" id="IPR050654">
    <property type="entry name" value="AChE-related_enzymes"/>
</dbReference>
<dbReference type="GO" id="GO:0052689">
    <property type="term" value="F:carboxylic ester hydrolase activity"/>
    <property type="evidence" value="ECO:0007669"/>
    <property type="project" value="TreeGrafter"/>
</dbReference>
<keyword evidence="5" id="KW-1133">Transmembrane helix</keyword>
<dbReference type="OrthoDB" id="10262656at2759"/>
<dbReference type="InterPro" id="IPR011701">
    <property type="entry name" value="MFS"/>
</dbReference>
<dbReference type="Gene3D" id="3.40.50.1820">
    <property type="entry name" value="alpha/beta hydrolase"/>
    <property type="match status" value="1"/>
</dbReference>
<feature type="region of interest" description="Disordered" evidence="4">
    <location>
        <begin position="526"/>
        <end position="584"/>
    </location>
</feature>
<keyword evidence="9" id="KW-1185">Reference proteome</keyword>
<feature type="chain" id="PRO_5040485977" description="Major facilitator superfamily (MFS) profile domain-containing protein" evidence="6">
    <location>
        <begin position="21"/>
        <end position="1104"/>
    </location>
</feature>
<dbReference type="PROSITE" id="PS50850">
    <property type="entry name" value="MFS"/>
    <property type="match status" value="1"/>
</dbReference>
<dbReference type="InterPro" id="IPR020846">
    <property type="entry name" value="MFS_dom"/>
</dbReference>
<feature type="transmembrane region" description="Helical" evidence="5">
    <location>
        <begin position="889"/>
        <end position="914"/>
    </location>
</feature>
<dbReference type="EMBL" id="CAJVRM010000332">
    <property type="protein sequence ID" value="CAG8979738.1"/>
    <property type="molecule type" value="Genomic_DNA"/>
</dbReference>
<feature type="transmembrane region" description="Helical" evidence="5">
    <location>
        <begin position="971"/>
        <end position="989"/>
    </location>
</feature>
<evidence type="ECO:0000313" key="9">
    <source>
        <dbReference type="Proteomes" id="UP000701801"/>
    </source>
</evidence>
<dbReference type="InterPro" id="IPR019819">
    <property type="entry name" value="Carboxylesterase_B_CS"/>
</dbReference>
<dbReference type="Gene3D" id="1.20.1250.20">
    <property type="entry name" value="MFS general substrate transporter like domains"/>
    <property type="match status" value="1"/>
</dbReference>
<dbReference type="CDD" id="cd17330">
    <property type="entry name" value="MFS_SLC46_TetA_like"/>
    <property type="match status" value="1"/>
</dbReference>
<dbReference type="AlphaFoldDB" id="A0A9N9PYR5"/>
<dbReference type="GO" id="GO:0016020">
    <property type="term" value="C:membrane"/>
    <property type="evidence" value="ECO:0007669"/>
    <property type="project" value="UniProtKB-SubCell"/>
</dbReference>
<name>A0A9N9PYR5_9HELO</name>
<evidence type="ECO:0000256" key="2">
    <source>
        <dbReference type="ARBA" id="ARBA00005964"/>
    </source>
</evidence>
<evidence type="ECO:0000256" key="3">
    <source>
        <dbReference type="ARBA" id="ARBA00022801"/>
    </source>
</evidence>
<dbReference type="Proteomes" id="UP000701801">
    <property type="component" value="Unassembled WGS sequence"/>
</dbReference>
<feature type="transmembrane region" description="Helical" evidence="5">
    <location>
        <begin position="1001"/>
        <end position="1026"/>
    </location>
</feature>
<feature type="domain" description="Major facilitator superfamily (MFS) profile" evidence="7">
    <location>
        <begin position="601"/>
        <end position="1096"/>
    </location>
</feature>
<feature type="compositionally biased region" description="Basic and acidic residues" evidence="4">
    <location>
        <begin position="553"/>
        <end position="566"/>
    </location>
</feature>
<comment type="caution">
    <text evidence="8">The sequence shown here is derived from an EMBL/GenBank/DDBJ whole genome shotgun (WGS) entry which is preliminary data.</text>
</comment>
<feature type="transmembrane region" description="Helical" evidence="5">
    <location>
        <begin position="1047"/>
        <end position="1065"/>
    </location>
</feature>
<dbReference type="PROSITE" id="PS00941">
    <property type="entry name" value="CARBOXYLESTERASE_B_2"/>
    <property type="match status" value="1"/>
</dbReference>
<dbReference type="Pfam" id="PF00135">
    <property type="entry name" value="COesterase"/>
    <property type="match status" value="1"/>
</dbReference>
<feature type="signal peptide" evidence="6">
    <location>
        <begin position="1"/>
        <end position="20"/>
    </location>
</feature>
<dbReference type="Pfam" id="PF07690">
    <property type="entry name" value="MFS_1"/>
    <property type="match status" value="1"/>
</dbReference>
<sequence length="1104" mass="119980">MVNRIARALLVLVSLSLVFAETETSNLQVNLADGEVEGILTEFPVSDNLVPGGVARVRKFLGVPFAAPSKRFAPPAPVRPWKGLLKADRSKPACIQQFNYPKASRDFATTLFNNPAPEESEDCLYLNVFAPTTIPPPGGFPVIFWVYGGSLLFGYASHPMYDGSGFAGVENVIFVSANYRTNVFGFPASSELPLEERNLGFLDQRMALEWTSKHIRSFGGDPSKITIAGESAGALSVDALVTTYPDRAPFRAAIMQSGQISVLPNERLDTTPSWATLAAELNCSTTASNLTCIREAPALVIKDIVEKKNLSWVPAYDNKTTVRDPVARRAARRFAQVPILVGTNNNEGSIYVRSQKDFPKYVNDSFGFSPPLVAAIMATFTGYSSDLAASDALFTNYIFQCSQALHAQKTIDAGSPVYRYYFNTTFPNNSGKKAGYELEVYHSSEIPLVFGTYDREGATDQQIALSRFMQKAWADFAKDPELGPGWPELGSSGPDVAVLGLDGSSGATMVNQTIVDTTSLRTVQNGTGASTAQAPIPSDAAEAAYSQSSKGRQKSDTRIRMAHSAEEEKELLPSTDTATEDNSKSLEPAPIRLLDLPNKSQLFILALCRLSEPLSNTCLLPYIYYLIKSIITSDDDHATQQISKLSGLLVAAFPLAQFFTSMLWGRISDFYGRKPTIVVGLLLSVIANMAFGFSRSIGALMFWRVLAGIGNGNVGVMRTMTAEIVKERKYQTRAFLVLPLVFNSGMVAGLALGGCLADPVMNLPLLFGSNGWFNIYHYPEGVAWALKYPYALPAMTNASVLGVSLFLAVFGLRETLPGKEDDIDFGVMIGSSTRRLISRFILRRNSSQYSAINIEETFNPEEIEVEAPPSNSSSPPSRLAFRKIWTRDVIVTLVSFGLLPLHNAAFMHIFPVFLSAPSSANVDWNLLSFTGGLGLQTPSIGLWLSCFGLCGILLQLFIYPRLQSHLGTLGCFRIALFLFPLAYLLAPYLSLLPESGLTRWLGIAFILCVQVMARTIAIPSTVILLTEAAPAKTVLGTVHGAGNMLSSLARAVGSAVAGWAFAWGVDRGCVGAVWWGYLFFVAGGALAWSFNMREVRGAFSEKSR</sequence>
<feature type="transmembrane region" description="Helical" evidence="5">
    <location>
        <begin position="676"/>
        <end position="694"/>
    </location>
</feature>
<keyword evidence="5" id="KW-0812">Transmembrane</keyword>
<evidence type="ECO:0000313" key="8">
    <source>
        <dbReference type="EMBL" id="CAG8979738.1"/>
    </source>
</evidence>
<keyword evidence="3" id="KW-0378">Hydrolase</keyword>
<accession>A0A9N9PYR5</accession>
<evidence type="ECO:0000256" key="1">
    <source>
        <dbReference type="ARBA" id="ARBA00004141"/>
    </source>
</evidence>
<feature type="transmembrane region" description="Helical" evidence="5">
    <location>
        <begin position="790"/>
        <end position="812"/>
    </location>
</feature>
<keyword evidence="5" id="KW-0472">Membrane</keyword>
<feature type="transmembrane region" description="Helical" evidence="5">
    <location>
        <begin position="940"/>
        <end position="959"/>
    </location>
</feature>
<dbReference type="InterPro" id="IPR019826">
    <property type="entry name" value="Carboxylesterase_B_AS"/>
</dbReference>
<dbReference type="PANTHER" id="PTHR43918">
    <property type="entry name" value="ACETYLCHOLINESTERASE"/>
    <property type="match status" value="1"/>
</dbReference>
<dbReference type="InterPro" id="IPR036259">
    <property type="entry name" value="MFS_trans_sf"/>
</dbReference>
<evidence type="ECO:0000256" key="5">
    <source>
        <dbReference type="SAM" id="Phobius"/>
    </source>
</evidence>
<comment type="subcellular location">
    <subcellularLocation>
        <location evidence="1">Membrane</location>
        <topology evidence="1">Multi-pass membrane protein</topology>
    </subcellularLocation>
</comment>
<protein>
    <recommendedName>
        <fullName evidence="7">Major facilitator superfamily (MFS) profile domain-containing protein</fullName>
    </recommendedName>
</protein>
<dbReference type="PROSITE" id="PS00122">
    <property type="entry name" value="CARBOXYLESTERASE_B_1"/>
    <property type="match status" value="1"/>
</dbReference>
<gene>
    <name evidence="8" type="ORF">HYALB_00011465</name>
</gene>
<dbReference type="PANTHER" id="PTHR43918:SF4">
    <property type="entry name" value="CARBOXYLIC ESTER HYDROLASE"/>
    <property type="match status" value="1"/>
</dbReference>